<keyword evidence="3" id="KW-1185">Reference proteome</keyword>
<dbReference type="EMBL" id="JAEQNB010000006">
    <property type="protein sequence ID" value="MBL0388504.1"/>
    <property type="molecule type" value="Genomic_DNA"/>
</dbReference>
<dbReference type="RefSeq" id="WP_201637464.1">
    <property type="nucleotide sequence ID" value="NZ_JAEQNB010000006.1"/>
</dbReference>
<protein>
    <submittedName>
        <fullName evidence="2">PilZ domain-containing protein</fullName>
    </submittedName>
</protein>
<sequence length="132" mass="15514">MNGQTNARQYHRISVRAACRFRLRTLGNKTFRTGEMLDGFVENISGGGLSFMSRRDLPDSELLAWQFLIELNGEEHNLLGRIVWKRQGVEGTYFYGVQFLFIREADQHHLVRMLNRFQILRRIQERITVDPS</sequence>
<dbReference type="SUPFAM" id="SSF141371">
    <property type="entry name" value="PilZ domain-like"/>
    <property type="match status" value="1"/>
</dbReference>
<dbReference type="Pfam" id="PF07238">
    <property type="entry name" value="PilZ"/>
    <property type="match status" value="1"/>
</dbReference>
<evidence type="ECO:0000313" key="2">
    <source>
        <dbReference type="EMBL" id="MBL0388504.1"/>
    </source>
</evidence>
<dbReference type="Proteomes" id="UP000602284">
    <property type="component" value="Unassembled WGS sequence"/>
</dbReference>
<organism evidence="2 3">
    <name type="scientific">Tumebacillus amylolyticus</name>
    <dbReference type="NCBI Taxonomy" id="2801339"/>
    <lineage>
        <taxon>Bacteria</taxon>
        <taxon>Bacillati</taxon>
        <taxon>Bacillota</taxon>
        <taxon>Bacilli</taxon>
        <taxon>Bacillales</taxon>
        <taxon>Alicyclobacillaceae</taxon>
        <taxon>Tumebacillus</taxon>
    </lineage>
</organism>
<evidence type="ECO:0000313" key="3">
    <source>
        <dbReference type="Proteomes" id="UP000602284"/>
    </source>
</evidence>
<comment type="caution">
    <text evidence="2">The sequence shown here is derived from an EMBL/GenBank/DDBJ whole genome shotgun (WGS) entry which is preliminary data.</text>
</comment>
<gene>
    <name evidence="2" type="ORF">JJB07_18025</name>
</gene>
<name>A0ABS1JET8_9BACL</name>
<reference evidence="2 3" key="1">
    <citation type="submission" date="2021-01" db="EMBL/GenBank/DDBJ databases">
        <title>Tumebacillus sp. strain ITR2 16S ribosomal RNA gene Genome sequencing and assembly.</title>
        <authorList>
            <person name="Kang M."/>
        </authorList>
    </citation>
    <scope>NUCLEOTIDE SEQUENCE [LARGE SCALE GENOMIC DNA]</scope>
    <source>
        <strain evidence="2 3">ITR2</strain>
    </source>
</reference>
<dbReference type="InterPro" id="IPR009875">
    <property type="entry name" value="PilZ_domain"/>
</dbReference>
<evidence type="ECO:0000259" key="1">
    <source>
        <dbReference type="Pfam" id="PF07238"/>
    </source>
</evidence>
<accession>A0ABS1JET8</accession>
<dbReference type="Gene3D" id="2.40.10.220">
    <property type="entry name" value="predicted glycosyltransferase like domains"/>
    <property type="match status" value="1"/>
</dbReference>
<proteinExistence type="predicted"/>
<feature type="domain" description="PilZ" evidence="1">
    <location>
        <begin position="8"/>
        <end position="115"/>
    </location>
</feature>